<dbReference type="Proteomes" id="UP000199026">
    <property type="component" value="Unassembled WGS sequence"/>
</dbReference>
<dbReference type="EMBL" id="FNPR01000005">
    <property type="protein sequence ID" value="SDY84759.1"/>
    <property type="molecule type" value="Genomic_DNA"/>
</dbReference>
<protein>
    <submittedName>
        <fullName evidence="2">Uncharacterized protein</fullName>
    </submittedName>
</protein>
<reference evidence="2 3" key="1">
    <citation type="submission" date="2016-10" db="EMBL/GenBank/DDBJ databases">
        <authorList>
            <person name="de Groot N.N."/>
        </authorList>
    </citation>
    <scope>NUCLEOTIDE SEQUENCE [LARGE SCALE GENOMIC DNA]</scope>
    <source>
        <strain evidence="2 3">DSM 24677</strain>
    </source>
</reference>
<sequence length="68" mass="7595">LRWQYFGLIALLGSVLNSVGNTLLLRQEFDFFVAAGYLIGDMAGFVVCLVILMYGFRFARLLTTVNDA</sequence>
<feature type="non-terminal residue" evidence="2">
    <location>
        <position position="1"/>
    </location>
</feature>
<dbReference type="AlphaFoldDB" id="A0A1H3N969"/>
<keyword evidence="1" id="KW-0472">Membrane</keyword>
<keyword evidence="1" id="KW-1133">Transmembrane helix</keyword>
<evidence type="ECO:0000313" key="2">
    <source>
        <dbReference type="EMBL" id="SDY84759.1"/>
    </source>
</evidence>
<evidence type="ECO:0000313" key="3">
    <source>
        <dbReference type="Proteomes" id="UP000199026"/>
    </source>
</evidence>
<keyword evidence="3" id="KW-1185">Reference proteome</keyword>
<keyword evidence="1" id="KW-0812">Transmembrane</keyword>
<gene>
    <name evidence="2" type="ORF">SAMN05444486_10553</name>
</gene>
<evidence type="ECO:0000256" key="1">
    <source>
        <dbReference type="SAM" id="Phobius"/>
    </source>
</evidence>
<feature type="transmembrane region" description="Helical" evidence="1">
    <location>
        <begin position="6"/>
        <end position="24"/>
    </location>
</feature>
<name>A0A1H3N969_9RHOB</name>
<accession>A0A1H3N969</accession>
<feature type="transmembrane region" description="Helical" evidence="1">
    <location>
        <begin position="31"/>
        <end position="56"/>
    </location>
</feature>
<proteinExistence type="predicted"/>
<organism evidence="2 3">
    <name type="scientific">Lentibacter algarum</name>
    <dbReference type="NCBI Taxonomy" id="576131"/>
    <lineage>
        <taxon>Bacteria</taxon>
        <taxon>Pseudomonadati</taxon>
        <taxon>Pseudomonadota</taxon>
        <taxon>Alphaproteobacteria</taxon>
        <taxon>Rhodobacterales</taxon>
        <taxon>Roseobacteraceae</taxon>
        <taxon>Lentibacter</taxon>
    </lineage>
</organism>